<accession>A0A1V0N3L4</accession>
<reference evidence="3 5" key="2">
    <citation type="submission" date="2020-05" db="EMBL/GenBank/DDBJ databases">
        <authorList>
            <person name="Zhang R."/>
        </authorList>
    </citation>
    <scope>NUCLEOTIDE SEQUENCE [LARGE SCALE GENOMIC DNA]</scope>
    <source>
        <strain evidence="3 5">DSM 28986</strain>
    </source>
</reference>
<dbReference type="STRING" id="74969.FAD_0851"/>
<dbReference type="RefSeq" id="WP_171481542.1">
    <property type="nucleotide sequence ID" value="NZ_CP133600.1"/>
</dbReference>
<dbReference type="SUPFAM" id="SSF56235">
    <property type="entry name" value="N-terminal nucleophile aminohydrolases (Ntn hydrolases)"/>
    <property type="match status" value="1"/>
</dbReference>
<dbReference type="Gene3D" id="3.60.20.10">
    <property type="entry name" value="Glutamine Phosphoribosylpyrophosphate, subunit 1, domain 1"/>
    <property type="match status" value="1"/>
</dbReference>
<dbReference type="InterPro" id="IPR029055">
    <property type="entry name" value="Ntn_hydrolases_N"/>
</dbReference>
<evidence type="ECO:0000313" key="3">
    <source>
        <dbReference type="EMBL" id="NOL60106.1"/>
    </source>
</evidence>
<dbReference type="Proteomes" id="UP000192050">
    <property type="component" value="Chromosome"/>
</dbReference>
<keyword evidence="4" id="KW-1185">Reference proteome</keyword>
<dbReference type="EMBL" id="JABGBP010000155">
    <property type="protein sequence ID" value="NOL60106.1"/>
    <property type="molecule type" value="Genomic_DNA"/>
</dbReference>
<evidence type="ECO:0000313" key="2">
    <source>
        <dbReference type="EMBL" id="ARD84750.1"/>
    </source>
</evidence>
<dbReference type="EMBL" id="CP015363">
    <property type="protein sequence ID" value="ARD84750.1"/>
    <property type="molecule type" value="Genomic_DNA"/>
</dbReference>
<dbReference type="InterPro" id="IPR017932">
    <property type="entry name" value="GATase_2_dom"/>
</dbReference>
<keyword evidence="2" id="KW-0315">Glutamine amidotransferase</keyword>
<gene>
    <name evidence="2" type="ORF">FAD_0851</name>
    <name evidence="3" type="ORF">HLB00_04555</name>
</gene>
<organism evidence="2 4">
    <name type="scientific">Ferroplasma acidiphilum</name>
    <dbReference type="NCBI Taxonomy" id="74969"/>
    <lineage>
        <taxon>Archaea</taxon>
        <taxon>Methanobacteriati</taxon>
        <taxon>Thermoplasmatota</taxon>
        <taxon>Thermoplasmata</taxon>
        <taxon>Thermoplasmatales</taxon>
        <taxon>Ferroplasmaceae</taxon>
        <taxon>Ferroplasma</taxon>
    </lineage>
</organism>
<dbReference type="KEGG" id="fai:FAD_0851"/>
<dbReference type="PANTHER" id="PTHR42824">
    <property type="entry name" value="GLUTAMINE AMIDOTRANSFERASE"/>
    <property type="match status" value="1"/>
</dbReference>
<dbReference type="PANTHER" id="PTHR42824:SF1">
    <property type="entry name" value="GLUTAMINE AMIDOTRANSFERASE YAFJ-RELATED"/>
    <property type="match status" value="1"/>
</dbReference>
<sequence length="232" mass="26843">MCRMFAYKGNSQEELNNLYNALKESARNDTIGSKFGYANHPDGFGYVIYNGQNIYYYRSENPIYEENVKLPEVTGDMYAIFLARKASGKKHMGVMYSHPFMDDYSNNLIYLAHNGSVSEDELKKELNYRYDASDSELALKYISKYGINSDTINNLMKNYTTSSLNLLMLSISKTDKKRSLYYLNYYINKDKHEYSDMYKVHLTHGDAVISSTLRLHGINTDEKVPFGKLMEL</sequence>
<dbReference type="AlphaFoldDB" id="A0A1V0N3L4"/>
<proteinExistence type="predicted"/>
<dbReference type="Proteomes" id="UP000546917">
    <property type="component" value="Unassembled WGS sequence"/>
</dbReference>
<dbReference type="GO" id="GO:0016740">
    <property type="term" value="F:transferase activity"/>
    <property type="evidence" value="ECO:0007669"/>
    <property type="project" value="UniProtKB-KW"/>
</dbReference>
<name>A0A1V0N3L4_9ARCH</name>
<protein>
    <submittedName>
        <fullName evidence="2">Glutamine amidotransferase class-II</fullName>
    </submittedName>
</protein>
<keyword evidence="2" id="KW-0808">Transferase</keyword>
<evidence type="ECO:0000313" key="4">
    <source>
        <dbReference type="Proteomes" id="UP000192050"/>
    </source>
</evidence>
<evidence type="ECO:0000313" key="5">
    <source>
        <dbReference type="Proteomes" id="UP000546917"/>
    </source>
</evidence>
<dbReference type="PROSITE" id="PS51278">
    <property type="entry name" value="GATASE_TYPE_2"/>
    <property type="match status" value="1"/>
</dbReference>
<evidence type="ECO:0000259" key="1">
    <source>
        <dbReference type="PROSITE" id="PS51278"/>
    </source>
</evidence>
<dbReference type="GeneID" id="84217476"/>
<feature type="domain" description="Glutamine amidotransferase type-2" evidence="1">
    <location>
        <begin position="2"/>
        <end position="232"/>
    </location>
</feature>
<reference evidence="2 4" key="1">
    <citation type="submission" date="2011-10" db="EMBL/GenBank/DDBJ databases">
        <title>Metabolic and evolutionary patterns in the extreme acidophile Ferroplasma acidiphilum.</title>
        <authorList>
            <person name="Golyshina O.V."/>
            <person name="Kozyavkin S.A."/>
            <person name="Tatusov R.L."/>
            <person name="Slesarev A.I."/>
            <person name="Golyshin P.N."/>
        </authorList>
    </citation>
    <scope>NUCLEOTIDE SEQUENCE [LARGE SCALE GENOMIC DNA]</scope>
    <source>
        <strain evidence="2">Berkeley</strain>
        <strain evidence="4">Y</strain>
    </source>
</reference>